<dbReference type="EMBL" id="BMOD01000002">
    <property type="protein sequence ID" value="GGJ26060.1"/>
    <property type="molecule type" value="Genomic_DNA"/>
</dbReference>
<name>A0ABQ2CZV5_9DEIO</name>
<feature type="signal peptide" evidence="1">
    <location>
        <begin position="1"/>
        <end position="18"/>
    </location>
</feature>
<comment type="caution">
    <text evidence="2">The sequence shown here is derived from an EMBL/GenBank/DDBJ whole genome shotgun (WGS) entry which is preliminary data.</text>
</comment>
<evidence type="ECO:0000256" key="1">
    <source>
        <dbReference type="SAM" id="SignalP"/>
    </source>
</evidence>
<keyword evidence="3" id="KW-1185">Reference proteome</keyword>
<dbReference type="Proteomes" id="UP000632222">
    <property type="component" value="Unassembled WGS sequence"/>
</dbReference>
<reference evidence="3" key="1">
    <citation type="journal article" date="2019" name="Int. J. Syst. Evol. Microbiol.">
        <title>The Global Catalogue of Microorganisms (GCM) 10K type strain sequencing project: providing services to taxonomists for standard genome sequencing and annotation.</title>
        <authorList>
            <consortium name="The Broad Institute Genomics Platform"/>
            <consortium name="The Broad Institute Genome Sequencing Center for Infectious Disease"/>
            <person name="Wu L."/>
            <person name="Ma J."/>
        </authorList>
    </citation>
    <scope>NUCLEOTIDE SEQUENCE [LARGE SCALE GENOMIC DNA]</scope>
    <source>
        <strain evidence="3">JCM 14370</strain>
    </source>
</reference>
<sequence length="418" mass="45237">MLRLPSALLLLGLLNAQAQEGKPELDLKSLEPGILKLQTAAKKAIQDGTGNLDTQNVHWVFAFSTGHYKSDPLGAQAAREVATQLVQNLGVTGDRVTARAWEMQIWEHKPTTDLTRTLQGNTAEERTALQNLWPTTPQQESVGGHDTEQAIVSLTQEFQNDAGTLIFLVTNTAASIGAAGQKVLGLNAPDYLTALENWNRVDSTRDGATVTINYIVKTPERNITGSLDVILVAPRTFVGPALPEGKNREVLRQEKASEPVKPAESKPFPVALLLVPLLLGIAYLLYRTFAGGGSRGGWVLEVEGQRFDLAGIPVQKVVVALAGTGVSSEDGTHVVNVPQAPAEKFAEIIRVPNGIKIRSTSENFELKEIDGKVATRDLVLPFKPDLPDHSAVFAGEVRSSSGIPRHIERTLQIRLVKE</sequence>
<accession>A0ABQ2CZV5</accession>
<proteinExistence type="predicted"/>
<keyword evidence="1" id="KW-0732">Signal</keyword>
<gene>
    <name evidence="2" type="ORF">GCM10008938_10260</name>
</gene>
<evidence type="ECO:0000313" key="3">
    <source>
        <dbReference type="Proteomes" id="UP000632222"/>
    </source>
</evidence>
<organism evidence="2 3">
    <name type="scientific">Deinococcus roseus</name>
    <dbReference type="NCBI Taxonomy" id="392414"/>
    <lineage>
        <taxon>Bacteria</taxon>
        <taxon>Thermotogati</taxon>
        <taxon>Deinococcota</taxon>
        <taxon>Deinococci</taxon>
        <taxon>Deinococcales</taxon>
        <taxon>Deinococcaceae</taxon>
        <taxon>Deinococcus</taxon>
    </lineage>
</organism>
<feature type="chain" id="PRO_5046297999" description="VWFA domain-containing protein" evidence="1">
    <location>
        <begin position="19"/>
        <end position="418"/>
    </location>
</feature>
<protein>
    <recommendedName>
        <fullName evidence="4">VWFA domain-containing protein</fullName>
    </recommendedName>
</protein>
<evidence type="ECO:0000313" key="2">
    <source>
        <dbReference type="EMBL" id="GGJ26060.1"/>
    </source>
</evidence>
<evidence type="ECO:0008006" key="4">
    <source>
        <dbReference type="Google" id="ProtNLM"/>
    </source>
</evidence>